<sequence>MSLWIIVVFAVVGVALVILAVILLVRQQRRAPKAPSAPSLGAAWSRFVRGLPASARRDPVVVVLGERLAGKSRLVLAALEQGGGPALAAPDAPDDPRLTLFAGRQALVQEISGDLLEDTRAEARDALRELWEPLSLEVPLVVVVLDAGAPSWSPVGLRRLGALARAKVDLLTALRGTPPRVRVCLTHLDEAAEGFRELAPIARDAGHTAELTPAGRSASELSAAVAPLGTYVSPALATLSPEALGRVTRFLTVSGPGLLGALAPFLDALLGGRGAAAPSLEGIVLAGLPEGEGGAAVLLGDPLSFDGALVDRDARVFDRRRARAAALAVAAGAALLLGAYGWHLHVLGRAGDAVDRLERAAEDARRAPPRSWPANARAREAEAAAADALSSALRPLWPPLRVAFPSDKQDLVARFLTSLRELYLLPRARGGERGGRIYALSLLYASRDSALGERIRSAPDAWAAALDIPARVALDYIDRSERPWSGSVAPPSGGEAEVSLADWEGWLGALDEALRRETLGQDGLDALQKQGAALSASIGGAVEVDGLDAVIEELRAVRGDEEVDALLGPVAARRREPRWVTENREALEGLLAMVGQGSLAVPSAKGKSLREALKDLAVVGGDAGAKAAVHAIVVDGRATRTYETRAFSDLLRSSRSGLYVRAFVDDVGAAGRSPFFARASDYPAVGLGDARQRGATRSLPGTFTARAVDAEIKPPLLAFDAALEGARVPRDERAALTRLVADGVARHASEHRAALWAYVSSFRLDVTSAAGLRADLEAMIGPASWFTDFWVTVADNARVEPEGNAYLQVLADALAAFRPIVEVMAGEKGKYPGLDAYYAVISPMLPSLDDGAPAAPGPADAPLADRLPPIGKLGLAILDVDKPAPLQQVTAWLDGARIHEKAQRDPFLAPVALAYGMALQRVERTIEAAWREQVRPQVAPLLARFPLDPRGEVEVSPEDLLAAVGPKGTFRSGVDQLLGPVCRKGSAAGCTPKAPAGSRAVRVPGEAVELAGWAEKLAAALWDDGGNPRAIALQVRPQALPEVQYGAGIGVTRSFLRSGETTVYGFNQAPAWRALPVTWWTSSAASAGMEQTLVGASDTRAQTIEISGSAWRFYRLLCRAAAGSAGVVTWPFDPPVSFDMQPAPWALVVPPGNRGRRCVSAVATD</sequence>
<evidence type="ECO:0000256" key="1">
    <source>
        <dbReference type="SAM" id="Phobius"/>
    </source>
</evidence>
<dbReference type="EMBL" id="JEMA01000449">
    <property type="protein sequence ID" value="KYF69759.1"/>
    <property type="molecule type" value="Genomic_DNA"/>
</dbReference>
<dbReference type="OrthoDB" id="9758229at2"/>
<evidence type="ECO:0000313" key="2">
    <source>
        <dbReference type="EMBL" id="KYF69759.1"/>
    </source>
</evidence>
<protein>
    <recommendedName>
        <fullName evidence="4">IcmF-related N-terminal domain-containing protein</fullName>
    </recommendedName>
</protein>
<feature type="transmembrane region" description="Helical" evidence="1">
    <location>
        <begin position="324"/>
        <end position="342"/>
    </location>
</feature>
<keyword evidence="1" id="KW-0472">Membrane</keyword>
<name>A0A150QP69_SORCE</name>
<evidence type="ECO:0000313" key="3">
    <source>
        <dbReference type="Proteomes" id="UP000075260"/>
    </source>
</evidence>
<feature type="transmembrane region" description="Helical" evidence="1">
    <location>
        <begin position="6"/>
        <end position="25"/>
    </location>
</feature>
<keyword evidence="1" id="KW-0812">Transmembrane</keyword>
<accession>A0A150QP69</accession>
<keyword evidence="1" id="KW-1133">Transmembrane helix</keyword>
<reference evidence="2 3" key="1">
    <citation type="submission" date="2014-02" db="EMBL/GenBank/DDBJ databases">
        <title>The small core and large imbalanced accessory genome model reveals a collaborative survival strategy of Sorangium cellulosum strains in nature.</title>
        <authorList>
            <person name="Han K."/>
            <person name="Peng R."/>
            <person name="Blom J."/>
            <person name="Li Y.-Z."/>
        </authorList>
    </citation>
    <scope>NUCLEOTIDE SEQUENCE [LARGE SCALE GENOMIC DNA]</scope>
    <source>
        <strain evidence="2 3">So0008-312</strain>
    </source>
</reference>
<evidence type="ECO:0008006" key="4">
    <source>
        <dbReference type="Google" id="ProtNLM"/>
    </source>
</evidence>
<gene>
    <name evidence="2" type="ORF">BE15_10080</name>
</gene>
<proteinExistence type="predicted"/>
<dbReference type="RefSeq" id="WP_061608120.1">
    <property type="nucleotide sequence ID" value="NZ_JEMA01000449.1"/>
</dbReference>
<dbReference type="Proteomes" id="UP000075260">
    <property type="component" value="Unassembled WGS sequence"/>
</dbReference>
<organism evidence="2 3">
    <name type="scientific">Sorangium cellulosum</name>
    <name type="common">Polyangium cellulosum</name>
    <dbReference type="NCBI Taxonomy" id="56"/>
    <lineage>
        <taxon>Bacteria</taxon>
        <taxon>Pseudomonadati</taxon>
        <taxon>Myxococcota</taxon>
        <taxon>Polyangia</taxon>
        <taxon>Polyangiales</taxon>
        <taxon>Polyangiaceae</taxon>
        <taxon>Sorangium</taxon>
    </lineage>
</organism>
<comment type="caution">
    <text evidence="2">The sequence shown here is derived from an EMBL/GenBank/DDBJ whole genome shotgun (WGS) entry which is preliminary data.</text>
</comment>
<dbReference type="AlphaFoldDB" id="A0A150QP69"/>